<reference evidence="10" key="1">
    <citation type="journal article" date="2019" name="Int. J. Syst. Evol. Microbiol.">
        <title>The Global Catalogue of Microorganisms (GCM) 10K type strain sequencing project: providing services to taxonomists for standard genome sequencing and annotation.</title>
        <authorList>
            <consortium name="The Broad Institute Genomics Platform"/>
            <consortium name="The Broad Institute Genome Sequencing Center for Infectious Disease"/>
            <person name="Wu L."/>
            <person name="Ma J."/>
        </authorList>
    </citation>
    <scope>NUCLEOTIDE SEQUENCE [LARGE SCALE GENOMIC DNA]</scope>
    <source>
        <strain evidence="10">CCUG 54522</strain>
    </source>
</reference>
<evidence type="ECO:0000256" key="6">
    <source>
        <dbReference type="ARBA" id="ARBA00029321"/>
    </source>
</evidence>
<comment type="pathway">
    <text evidence="7">Carbohydrate biosynthesis; gluconeogenesis.</text>
</comment>
<dbReference type="RefSeq" id="WP_379155083.1">
    <property type="nucleotide sequence ID" value="NZ_JBHSRJ010000004.1"/>
</dbReference>
<comment type="pathway">
    <text evidence="1 7 8">Carbohydrate degradation; glycolysis; D-glyceraldehyde 3-phosphate and glycerone phosphate from D-glucose: step 2/4.</text>
</comment>
<dbReference type="EC" id="5.3.1.9" evidence="7"/>
<feature type="active site" evidence="7">
    <location>
        <position position="390"/>
    </location>
</feature>
<keyword evidence="4 7" id="KW-0324">Glycolysis</keyword>
<dbReference type="PROSITE" id="PS00765">
    <property type="entry name" value="P_GLUCOSE_ISOMERASE_1"/>
    <property type="match status" value="1"/>
</dbReference>
<evidence type="ECO:0000313" key="10">
    <source>
        <dbReference type="Proteomes" id="UP001596135"/>
    </source>
</evidence>
<dbReference type="InterPro" id="IPR018189">
    <property type="entry name" value="Phosphoglucose_isomerase_CS"/>
</dbReference>
<accession>A0ABW1LM09</accession>
<dbReference type="InterPro" id="IPR035482">
    <property type="entry name" value="SIS_PGI_2"/>
</dbReference>
<keyword evidence="10" id="KW-1185">Reference proteome</keyword>
<keyword evidence="3 7" id="KW-0312">Gluconeogenesis</keyword>
<evidence type="ECO:0000256" key="7">
    <source>
        <dbReference type="HAMAP-Rule" id="MF_00473"/>
    </source>
</evidence>
<dbReference type="EMBL" id="JBHSRJ010000004">
    <property type="protein sequence ID" value="MFC6044182.1"/>
    <property type="molecule type" value="Genomic_DNA"/>
</dbReference>
<dbReference type="SUPFAM" id="SSF53697">
    <property type="entry name" value="SIS domain"/>
    <property type="match status" value="1"/>
</dbReference>
<dbReference type="GO" id="GO:0004347">
    <property type="term" value="F:glucose-6-phosphate isomerase activity"/>
    <property type="evidence" value="ECO:0007669"/>
    <property type="project" value="UniProtKB-EC"/>
</dbReference>
<feature type="active site" description="Proton donor" evidence="7">
    <location>
        <position position="359"/>
    </location>
</feature>
<comment type="similarity">
    <text evidence="2 7 8">Belongs to the GPI family.</text>
</comment>
<evidence type="ECO:0000256" key="3">
    <source>
        <dbReference type="ARBA" id="ARBA00022432"/>
    </source>
</evidence>
<name>A0ABW1LM09_9ACTN</name>
<keyword evidence="5 7" id="KW-0413">Isomerase</keyword>
<dbReference type="InterPro" id="IPR046348">
    <property type="entry name" value="SIS_dom_sf"/>
</dbReference>
<proteinExistence type="inferred from homology"/>
<gene>
    <name evidence="7 9" type="primary">pgi</name>
    <name evidence="9" type="ORF">ACFPYL_13885</name>
</gene>
<dbReference type="Gene3D" id="1.10.1390.10">
    <property type="match status" value="1"/>
</dbReference>
<dbReference type="CDD" id="cd05016">
    <property type="entry name" value="SIS_PGI_2"/>
    <property type="match status" value="1"/>
</dbReference>
<comment type="subcellular location">
    <subcellularLocation>
        <location evidence="7">Cytoplasm</location>
    </subcellularLocation>
</comment>
<keyword evidence="7" id="KW-0963">Cytoplasm</keyword>
<evidence type="ECO:0000256" key="4">
    <source>
        <dbReference type="ARBA" id="ARBA00023152"/>
    </source>
</evidence>
<evidence type="ECO:0000256" key="1">
    <source>
        <dbReference type="ARBA" id="ARBA00004926"/>
    </source>
</evidence>
<dbReference type="PRINTS" id="PR00662">
    <property type="entry name" value="G6PISOMERASE"/>
</dbReference>
<dbReference type="PANTHER" id="PTHR11469:SF1">
    <property type="entry name" value="GLUCOSE-6-PHOSPHATE ISOMERASE"/>
    <property type="match status" value="1"/>
</dbReference>
<sequence>MTDAPVDPTSTPAWSRLTALAAGFEPDLRRWFDEDPGRVERLTYVAGDLHVDLSKALLDDAVLADLLALAEEVGVAARRDAMLRGEHINVTEDRAVLHTALRLPADDSLTVDGQDVVADVHEVLGRVYDFAERVRSGAWTGVTGERIRTVVNIGIGGSDLGPVMAYEALAAYRQEGLECRFISNIDPTDAATTLAGLDPATTLFIVSSKTFGTLETLTNARLCKAWLLHGLAGHDEAESVAKHFVAVSTALDKVADFGIDPANAFGFWDWVGGRYSVDSAIGTSLVVAIGPERFAELLGGFHTMDEHFRTAEPAQNVPLLMGLLNVWYTNFLGAESHAVLPYTQLLHRFPAYLQQLTMESNGKGVRWDGSPVSTETGEIFWGEPGTNGQHAFYQLIHQGTRLIPADFIAVANPPYPLEDGGTDVHELFLANFLAQTRALAFGKTADEVRAEGTAEAVVPARVFTGNRPTTSIMAPALTPSVLGQLVALYEHLTFTQGVVWGIDSFDQWGVELGKKLAQEVGPAITGDADALAAQDASTQALIAYYQEHRRR</sequence>
<comment type="caution">
    <text evidence="9">The sequence shown here is derived from an EMBL/GenBank/DDBJ whole genome shotgun (WGS) entry which is preliminary data.</text>
</comment>
<dbReference type="PANTHER" id="PTHR11469">
    <property type="entry name" value="GLUCOSE-6-PHOSPHATE ISOMERASE"/>
    <property type="match status" value="1"/>
</dbReference>
<dbReference type="InterPro" id="IPR001672">
    <property type="entry name" value="G6P_Isomerase"/>
</dbReference>
<dbReference type="CDD" id="cd05015">
    <property type="entry name" value="SIS_PGI_1"/>
    <property type="match status" value="1"/>
</dbReference>
<evidence type="ECO:0000256" key="5">
    <source>
        <dbReference type="ARBA" id="ARBA00023235"/>
    </source>
</evidence>
<feature type="active site" evidence="7">
    <location>
        <position position="514"/>
    </location>
</feature>
<dbReference type="Pfam" id="PF00342">
    <property type="entry name" value="PGI"/>
    <property type="match status" value="1"/>
</dbReference>
<evidence type="ECO:0000313" key="9">
    <source>
        <dbReference type="EMBL" id="MFC6044182.1"/>
    </source>
</evidence>
<comment type="catalytic activity">
    <reaction evidence="6 7 8">
        <text>alpha-D-glucose 6-phosphate = beta-D-fructose 6-phosphate</text>
        <dbReference type="Rhea" id="RHEA:11816"/>
        <dbReference type="ChEBI" id="CHEBI:57634"/>
        <dbReference type="ChEBI" id="CHEBI:58225"/>
        <dbReference type="EC" id="5.3.1.9"/>
    </reaction>
</comment>
<dbReference type="PROSITE" id="PS00174">
    <property type="entry name" value="P_GLUCOSE_ISOMERASE_2"/>
    <property type="match status" value="1"/>
</dbReference>
<evidence type="ECO:0000256" key="2">
    <source>
        <dbReference type="ARBA" id="ARBA00006604"/>
    </source>
</evidence>
<dbReference type="InterPro" id="IPR023096">
    <property type="entry name" value="G6P_Isomerase_C"/>
</dbReference>
<evidence type="ECO:0000256" key="8">
    <source>
        <dbReference type="RuleBase" id="RU000612"/>
    </source>
</evidence>
<dbReference type="Proteomes" id="UP001596135">
    <property type="component" value="Unassembled WGS sequence"/>
</dbReference>
<dbReference type="InterPro" id="IPR035476">
    <property type="entry name" value="SIS_PGI_1"/>
</dbReference>
<protein>
    <recommendedName>
        <fullName evidence="7">Glucose-6-phosphate isomerase</fullName>
        <shortName evidence="7">GPI</shortName>
        <ecNumber evidence="7">5.3.1.9</ecNumber>
    </recommendedName>
    <alternativeName>
        <fullName evidence="7">Phosphoglucose isomerase</fullName>
        <shortName evidence="7">PGI</shortName>
    </alternativeName>
    <alternativeName>
        <fullName evidence="7">Phosphohexose isomerase</fullName>
        <shortName evidence="7">PHI</shortName>
    </alternativeName>
</protein>
<comment type="function">
    <text evidence="7">Catalyzes the reversible isomerization of glucose-6-phosphate to fructose-6-phosphate.</text>
</comment>
<dbReference type="PROSITE" id="PS51463">
    <property type="entry name" value="P_GLUCOSE_ISOMERASE_3"/>
    <property type="match status" value="1"/>
</dbReference>
<dbReference type="HAMAP" id="MF_00473">
    <property type="entry name" value="G6P_isomerase"/>
    <property type="match status" value="1"/>
</dbReference>
<dbReference type="NCBIfam" id="NF001211">
    <property type="entry name" value="PRK00179.1"/>
    <property type="match status" value="1"/>
</dbReference>
<dbReference type="Gene3D" id="3.40.50.10490">
    <property type="entry name" value="Glucose-6-phosphate isomerase like protein, domain 1"/>
    <property type="match status" value="2"/>
</dbReference>
<organism evidence="9 10">
    <name type="scientific">Nocardioides hankookensis</name>
    <dbReference type="NCBI Taxonomy" id="443157"/>
    <lineage>
        <taxon>Bacteria</taxon>
        <taxon>Bacillati</taxon>
        <taxon>Actinomycetota</taxon>
        <taxon>Actinomycetes</taxon>
        <taxon>Propionibacteriales</taxon>
        <taxon>Nocardioidaceae</taxon>
        <taxon>Nocardioides</taxon>
    </lineage>
</organism>